<evidence type="ECO:0000313" key="2">
    <source>
        <dbReference type="Proteomes" id="UP000196521"/>
    </source>
</evidence>
<protein>
    <submittedName>
        <fullName evidence="1">Uncharacterized protein</fullName>
    </submittedName>
</protein>
<reference evidence="1" key="1">
    <citation type="submission" date="2020-05" db="EMBL/GenBank/DDBJ databases">
        <authorList>
            <consortium name="Genoscope - CEA"/>
            <person name="William W."/>
        </authorList>
    </citation>
    <scope>NUCLEOTIDE SEQUENCE [LARGE SCALE GENOMIC DNA]</scope>
    <source>
        <strain evidence="1">PCC 7821</strain>
    </source>
</reference>
<keyword evidence="2" id="KW-1185">Reference proteome</keyword>
<dbReference type="EMBL" id="CZCZ02000015">
    <property type="protein sequence ID" value="CAC5344826.1"/>
    <property type="molecule type" value="Genomic_DNA"/>
</dbReference>
<comment type="caution">
    <text evidence="1">The sequence shown here is derived from an EMBL/GenBank/DDBJ whole genome shotgun (WGS) entry which is preliminary data.</text>
</comment>
<dbReference type="AlphaFoldDB" id="A0A6J7ZS28"/>
<organism evidence="1 2">
    <name type="scientific">Planktothrix rubescens CCAP 1459/22</name>
    <dbReference type="NCBI Taxonomy" id="329571"/>
    <lineage>
        <taxon>Bacteria</taxon>
        <taxon>Bacillati</taxon>
        <taxon>Cyanobacteriota</taxon>
        <taxon>Cyanophyceae</taxon>
        <taxon>Oscillatoriophycideae</taxon>
        <taxon>Oscillatoriales</taxon>
        <taxon>Microcoleaceae</taxon>
        <taxon>Planktothrix</taxon>
    </lineage>
</organism>
<dbReference type="Proteomes" id="UP000196521">
    <property type="component" value="Unassembled WGS sequence"/>
</dbReference>
<sequence>MCYARCGMNPQSVAPVARTLKYRLRIQSLGMAKETRGRNFSPGLISLGVKIFNPVVCSVSAP</sequence>
<name>A0A6J7ZS28_PLARU</name>
<proteinExistence type="predicted"/>
<gene>
    <name evidence="1" type="ORF">PLAN_50031</name>
</gene>
<accession>A0A6J7ZS28</accession>
<evidence type="ECO:0000313" key="1">
    <source>
        <dbReference type="EMBL" id="CAC5344826.1"/>
    </source>
</evidence>